<dbReference type="CDD" id="cd06661">
    <property type="entry name" value="GGCT_like"/>
    <property type="match status" value="1"/>
</dbReference>
<gene>
    <name evidence="4" type="ORF">SAMN02745194_02708</name>
</gene>
<dbReference type="Pfam" id="PF04752">
    <property type="entry name" value="ChaC"/>
    <property type="match status" value="1"/>
</dbReference>
<dbReference type="InterPro" id="IPR013024">
    <property type="entry name" value="GGCT-like"/>
</dbReference>
<dbReference type="STRING" id="198092.SAMN02745194_02708"/>
<dbReference type="EC" id="4.3.2.7" evidence="1"/>
<dbReference type="GO" id="GO:0061928">
    <property type="term" value="F:glutathione specific gamma-glutamylcyclotransferase activity"/>
    <property type="evidence" value="ECO:0007669"/>
    <property type="project" value="UniProtKB-EC"/>
</dbReference>
<name>A0A1M6JV54_9PROT</name>
<dbReference type="EMBL" id="FQZF01000015">
    <property type="protein sequence ID" value="SHJ50594.1"/>
    <property type="molecule type" value="Genomic_DNA"/>
</dbReference>
<dbReference type="PANTHER" id="PTHR12192">
    <property type="entry name" value="CATION TRANSPORT PROTEIN CHAC-RELATED"/>
    <property type="match status" value="1"/>
</dbReference>
<accession>A0A1M6JV54</accession>
<evidence type="ECO:0000313" key="5">
    <source>
        <dbReference type="Proteomes" id="UP000184387"/>
    </source>
</evidence>
<keyword evidence="2" id="KW-0456">Lyase</keyword>
<evidence type="ECO:0000313" key="4">
    <source>
        <dbReference type="EMBL" id="SHJ50594.1"/>
    </source>
</evidence>
<evidence type="ECO:0000256" key="1">
    <source>
        <dbReference type="ARBA" id="ARBA00012344"/>
    </source>
</evidence>
<proteinExistence type="predicted"/>
<dbReference type="Proteomes" id="UP000184387">
    <property type="component" value="Unassembled WGS sequence"/>
</dbReference>
<feature type="region of interest" description="Disordered" evidence="3">
    <location>
        <begin position="1"/>
        <end position="27"/>
    </location>
</feature>
<keyword evidence="5" id="KW-1185">Reference proteome</keyword>
<dbReference type="InterPro" id="IPR006840">
    <property type="entry name" value="ChaC"/>
</dbReference>
<dbReference type="AlphaFoldDB" id="A0A1M6JV54"/>
<feature type="compositionally biased region" description="Pro residues" evidence="3">
    <location>
        <begin position="14"/>
        <end position="25"/>
    </location>
</feature>
<evidence type="ECO:0000256" key="2">
    <source>
        <dbReference type="ARBA" id="ARBA00023239"/>
    </source>
</evidence>
<dbReference type="Gene3D" id="3.10.490.10">
    <property type="entry name" value="Gamma-glutamyl cyclotransferase-like"/>
    <property type="match status" value="1"/>
</dbReference>
<protein>
    <recommendedName>
        <fullName evidence="1">glutathione-specific gamma-glutamylcyclotransferase</fullName>
        <ecNumber evidence="1">4.3.2.7</ecNumber>
    </recommendedName>
</protein>
<dbReference type="GO" id="GO:0006751">
    <property type="term" value="P:glutathione catabolic process"/>
    <property type="evidence" value="ECO:0007669"/>
    <property type="project" value="InterPro"/>
</dbReference>
<dbReference type="PANTHER" id="PTHR12192:SF2">
    <property type="entry name" value="GLUTATHIONE-SPECIFIC GAMMA-GLUTAMYLCYCLOTRANSFERASE 2"/>
    <property type="match status" value="1"/>
</dbReference>
<dbReference type="GO" id="GO:0005737">
    <property type="term" value="C:cytoplasm"/>
    <property type="evidence" value="ECO:0007669"/>
    <property type="project" value="TreeGrafter"/>
</dbReference>
<evidence type="ECO:0000256" key="3">
    <source>
        <dbReference type="SAM" id="MobiDB-lite"/>
    </source>
</evidence>
<organism evidence="4 5">
    <name type="scientific">Muricoccus roseus</name>
    <dbReference type="NCBI Taxonomy" id="198092"/>
    <lineage>
        <taxon>Bacteria</taxon>
        <taxon>Pseudomonadati</taxon>
        <taxon>Pseudomonadota</taxon>
        <taxon>Alphaproteobacteria</taxon>
        <taxon>Acetobacterales</taxon>
        <taxon>Roseomonadaceae</taxon>
        <taxon>Muricoccus</taxon>
    </lineage>
</organism>
<sequence length="231" mass="25113">MPRLTHDLIAQAVRPPPPGPAAPQPDEPRLRAEMQVFLHGRDPKLGVWVFAYGALMWNHDAAGPNIVTPARLPGFARRYTLRDVQDRGTPASPGLTLGLEEAPALACPGLLLHLPGPDVEERLWPIWKQEMGPGFYTPHWVEVTMHASRDPGGAPIRALCFVTRPDSPHCCGEKPVREVADCLARSIGPNGAAAAYLLDAADTLRKNGMRDATLESLEAEVAQRLADVRPV</sequence>
<reference evidence="4 5" key="1">
    <citation type="submission" date="2016-11" db="EMBL/GenBank/DDBJ databases">
        <authorList>
            <person name="Jaros S."/>
            <person name="Januszkiewicz K."/>
            <person name="Wedrychowicz H."/>
        </authorList>
    </citation>
    <scope>NUCLEOTIDE SEQUENCE [LARGE SCALE GENOMIC DNA]</scope>
    <source>
        <strain evidence="4 5">DSM 14916</strain>
    </source>
</reference>